<name>A0A8C5PLQ7_9ANUR</name>
<evidence type="ECO:0000313" key="11">
    <source>
        <dbReference type="Proteomes" id="UP000694569"/>
    </source>
</evidence>
<comment type="similarity">
    <text evidence="5">Belongs to the BAR homeobox family.</text>
</comment>
<keyword evidence="4 6" id="KW-0539">Nucleus</keyword>
<keyword evidence="2 6" id="KW-0238">DNA-binding</keyword>
<evidence type="ECO:0000256" key="2">
    <source>
        <dbReference type="ARBA" id="ARBA00023125"/>
    </source>
</evidence>
<evidence type="ECO:0000256" key="5">
    <source>
        <dbReference type="ARBA" id="ARBA00038196"/>
    </source>
</evidence>
<reference evidence="10" key="1">
    <citation type="submission" date="2025-08" db="UniProtKB">
        <authorList>
            <consortium name="Ensembl"/>
        </authorList>
    </citation>
    <scope>IDENTIFICATION</scope>
</reference>
<dbReference type="Proteomes" id="UP000694569">
    <property type="component" value="Unplaced"/>
</dbReference>
<dbReference type="SUPFAM" id="SSF46689">
    <property type="entry name" value="Homeodomain-like"/>
    <property type="match status" value="1"/>
</dbReference>
<dbReference type="GO" id="GO:0000981">
    <property type="term" value="F:DNA-binding transcription factor activity, RNA polymerase II-specific"/>
    <property type="evidence" value="ECO:0007669"/>
    <property type="project" value="InterPro"/>
</dbReference>
<dbReference type="GeneTree" id="ENSGT00940000165097"/>
<evidence type="ECO:0000256" key="4">
    <source>
        <dbReference type="ARBA" id="ARBA00023242"/>
    </source>
</evidence>
<dbReference type="CDD" id="cd00086">
    <property type="entry name" value="homeodomain"/>
    <property type="match status" value="1"/>
</dbReference>
<feature type="region of interest" description="Disordered" evidence="8">
    <location>
        <begin position="50"/>
        <end position="74"/>
    </location>
</feature>
<evidence type="ECO:0000256" key="6">
    <source>
        <dbReference type="PROSITE-ProRule" id="PRU00108"/>
    </source>
</evidence>
<evidence type="ECO:0000256" key="3">
    <source>
        <dbReference type="ARBA" id="ARBA00023155"/>
    </source>
</evidence>
<evidence type="ECO:0000313" key="10">
    <source>
        <dbReference type="Ensembl" id="ENSLLEP00000024607.1"/>
    </source>
</evidence>
<dbReference type="PANTHER" id="PTHR24333:SF5">
    <property type="entry name" value="VENT HOMEOBOX"/>
    <property type="match status" value="1"/>
</dbReference>
<dbReference type="PROSITE" id="PS00027">
    <property type="entry name" value="HOMEOBOX_1"/>
    <property type="match status" value="1"/>
</dbReference>
<accession>A0A8C5PLQ7</accession>
<dbReference type="InterPro" id="IPR009057">
    <property type="entry name" value="Homeodomain-like_sf"/>
</dbReference>
<reference evidence="10" key="2">
    <citation type="submission" date="2025-09" db="UniProtKB">
        <authorList>
            <consortium name="Ensembl"/>
        </authorList>
    </citation>
    <scope>IDENTIFICATION</scope>
</reference>
<keyword evidence="3 6" id="KW-0371">Homeobox</keyword>
<dbReference type="Pfam" id="PF00046">
    <property type="entry name" value="Homeodomain"/>
    <property type="match status" value="1"/>
</dbReference>
<dbReference type="PANTHER" id="PTHR24333">
    <property type="entry name" value="HOMEO BOX HB9 LIKE A-RELATED"/>
    <property type="match status" value="1"/>
</dbReference>
<dbReference type="GO" id="GO:0003677">
    <property type="term" value="F:DNA binding"/>
    <property type="evidence" value="ECO:0007669"/>
    <property type="project" value="UniProtKB-UniRule"/>
</dbReference>
<feature type="domain" description="Homeobox" evidence="9">
    <location>
        <begin position="70"/>
        <end position="130"/>
    </location>
</feature>
<dbReference type="PRINTS" id="PR00024">
    <property type="entry name" value="HOMEOBOX"/>
</dbReference>
<dbReference type="GO" id="GO:0005634">
    <property type="term" value="C:nucleus"/>
    <property type="evidence" value="ECO:0007669"/>
    <property type="project" value="UniProtKB-SubCell"/>
</dbReference>
<dbReference type="InterPro" id="IPR001356">
    <property type="entry name" value="HD"/>
</dbReference>
<dbReference type="PROSITE" id="PS50071">
    <property type="entry name" value="HOMEOBOX_2"/>
    <property type="match status" value="1"/>
</dbReference>
<evidence type="ECO:0000256" key="1">
    <source>
        <dbReference type="ARBA" id="ARBA00004123"/>
    </source>
</evidence>
<evidence type="ECO:0000259" key="9">
    <source>
        <dbReference type="PROSITE" id="PS50071"/>
    </source>
</evidence>
<protein>
    <recommendedName>
        <fullName evidence="9">Homeobox domain-containing protein</fullName>
    </recommendedName>
</protein>
<keyword evidence="11" id="KW-1185">Reference proteome</keyword>
<dbReference type="Ensembl" id="ENSLLET00000025548.1">
    <property type="protein sequence ID" value="ENSLLEP00000024607.1"/>
    <property type="gene ID" value="ENSLLEG00000015666.1"/>
</dbReference>
<dbReference type="Gene3D" id="1.10.10.60">
    <property type="entry name" value="Homeodomain-like"/>
    <property type="match status" value="1"/>
</dbReference>
<dbReference type="InterPro" id="IPR017970">
    <property type="entry name" value="Homeobox_CS"/>
</dbReference>
<evidence type="ECO:0000256" key="7">
    <source>
        <dbReference type="RuleBase" id="RU000682"/>
    </source>
</evidence>
<proteinExistence type="inferred from homology"/>
<organism evidence="10 11">
    <name type="scientific">Leptobrachium leishanense</name>
    <name type="common">Leishan spiny toad</name>
    <dbReference type="NCBI Taxonomy" id="445787"/>
    <lineage>
        <taxon>Eukaryota</taxon>
        <taxon>Metazoa</taxon>
        <taxon>Chordata</taxon>
        <taxon>Craniata</taxon>
        <taxon>Vertebrata</taxon>
        <taxon>Euteleostomi</taxon>
        <taxon>Amphibia</taxon>
        <taxon>Batrachia</taxon>
        <taxon>Anura</taxon>
        <taxon>Pelobatoidea</taxon>
        <taxon>Megophryidae</taxon>
        <taxon>Leptobrachium</taxon>
    </lineage>
</organism>
<dbReference type="OrthoDB" id="6159439at2759"/>
<dbReference type="InterPro" id="IPR050848">
    <property type="entry name" value="Homeobox_TF"/>
</dbReference>
<sequence>MIINVIQGPLTRINNRNIVCNLNNISFIVRTRSAHIVFFSLLLSSGRKGSSDSGCEADHPPSANGEEPTKGTRRLRTAFTCEQITVMEKTFKKGKYLAQSSRKKLATKLQLTENQIKTWFQNRRMKQKRETLDSRHNSLYASNLFSLPGYGVQLPAPVYAHAMHNGPQVVAYAPAPPTLNTMPGGFSYSFPPPPNAFNPYQPPILPMMYSPQQSPMYHPAYHDELAYPTLQSQMYPSLYTNDRHFY</sequence>
<dbReference type="AlphaFoldDB" id="A0A8C5PLQ7"/>
<evidence type="ECO:0000256" key="8">
    <source>
        <dbReference type="SAM" id="MobiDB-lite"/>
    </source>
</evidence>
<dbReference type="InterPro" id="IPR020479">
    <property type="entry name" value="HD_metazoa"/>
</dbReference>
<feature type="DNA-binding region" description="Homeobox" evidence="6">
    <location>
        <begin position="72"/>
        <end position="131"/>
    </location>
</feature>
<dbReference type="SMART" id="SM00389">
    <property type="entry name" value="HOX"/>
    <property type="match status" value="1"/>
</dbReference>
<comment type="subcellular location">
    <subcellularLocation>
        <location evidence="1 6 7">Nucleus</location>
    </subcellularLocation>
</comment>